<reference evidence="1 2" key="1">
    <citation type="journal article" date="2007" name="Nature">
        <title>Evolution of genes and genomes on the Drosophila phylogeny.</title>
        <authorList>
            <consortium name="Drosophila 12 Genomes Consortium"/>
            <person name="Clark A.G."/>
            <person name="Eisen M.B."/>
            <person name="Smith D.R."/>
            <person name="Bergman C.M."/>
            <person name="Oliver B."/>
            <person name="Markow T.A."/>
            <person name="Kaufman T.C."/>
            <person name="Kellis M."/>
            <person name="Gelbart W."/>
            <person name="Iyer V.N."/>
            <person name="Pollard D.A."/>
            <person name="Sackton T.B."/>
            <person name="Larracuente A.M."/>
            <person name="Singh N.D."/>
            <person name="Abad J.P."/>
            <person name="Abt D.N."/>
            <person name="Adryan B."/>
            <person name="Aguade M."/>
            <person name="Akashi H."/>
            <person name="Anderson W.W."/>
            <person name="Aquadro C.F."/>
            <person name="Ardell D.H."/>
            <person name="Arguello R."/>
            <person name="Artieri C.G."/>
            <person name="Barbash D.A."/>
            <person name="Barker D."/>
            <person name="Barsanti P."/>
            <person name="Batterham P."/>
            <person name="Batzoglou S."/>
            <person name="Begun D."/>
            <person name="Bhutkar A."/>
            <person name="Blanco E."/>
            <person name="Bosak S.A."/>
            <person name="Bradley R.K."/>
            <person name="Brand A.D."/>
            <person name="Brent M.R."/>
            <person name="Brooks A.N."/>
            <person name="Brown R.H."/>
            <person name="Butlin R.K."/>
            <person name="Caggese C."/>
            <person name="Calvi B.R."/>
            <person name="Bernardo de Carvalho A."/>
            <person name="Caspi A."/>
            <person name="Castrezana S."/>
            <person name="Celniker S.E."/>
            <person name="Chang J.L."/>
            <person name="Chapple C."/>
            <person name="Chatterji S."/>
            <person name="Chinwalla A."/>
            <person name="Civetta A."/>
            <person name="Clifton S.W."/>
            <person name="Comeron J.M."/>
            <person name="Costello J.C."/>
            <person name="Coyne J.A."/>
            <person name="Daub J."/>
            <person name="David R.G."/>
            <person name="Delcher A.L."/>
            <person name="Delehaunty K."/>
            <person name="Do C.B."/>
            <person name="Ebling H."/>
            <person name="Edwards K."/>
            <person name="Eickbush T."/>
            <person name="Evans J.D."/>
            <person name="Filipski A."/>
            <person name="Findeiss S."/>
            <person name="Freyhult E."/>
            <person name="Fulton L."/>
            <person name="Fulton R."/>
            <person name="Garcia A.C."/>
            <person name="Gardiner A."/>
            <person name="Garfield D.A."/>
            <person name="Garvin B.E."/>
            <person name="Gibson G."/>
            <person name="Gilbert D."/>
            <person name="Gnerre S."/>
            <person name="Godfrey J."/>
            <person name="Good R."/>
            <person name="Gotea V."/>
            <person name="Gravely B."/>
            <person name="Greenberg A.J."/>
            <person name="Griffiths-Jones S."/>
            <person name="Gross S."/>
            <person name="Guigo R."/>
            <person name="Gustafson E.A."/>
            <person name="Haerty W."/>
            <person name="Hahn M.W."/>
            <person name="Halligan D.L."/>
            <person name="Halpern A.L."/>
            <person name="Halter G.M."/>
            <person name="Han M.V."/>
            <person name="Heger A."/>
            <person name="Hillier L."/>
            <person name="Hinrichs A.S."/>
            <person name="Holmes I."/>
            <person name="Hoskins R.A."/>
            <person name="Hubisz M.J."/>
            <person name="Hultmark D."/>
            <person name="Huntley M.A."/>
            <person name="Jaffe D.B."/>
            <person name="Jagadeeshan S."/>
            <person name="Jeck W.R."/>
            <person name="Johnson J."/>
            <person name="Jones C.D."/>
            <person name="Jordan W.C."/>
            <person name="Karpen G.H."/>
            <person name="Kataoka E."/>
            <person name="Keightley P.D."/>
            <person name="Kheradpour P."/>
            <person name="Kirkness E.F."/>
            <person name="Koerich L.B."/>
            <person name="Kristiansen K."/>
            <person name="Kudrna D."/>
            <person name="Kulathinal R.J."/>
            <person name="Kumar S."/>
            <person name="Kwok R."/>
            <person name="Lander E."/>
            <person name="Langley C.H."/>
            <person name="Lapoint R."/>
            <person name="Lazzaro B.P."/>
            <person name="Lee S.J."/>
            <person name="Levesque L."/>
            <person name="Li R."/>
            <person name="Lin C.F."/>
            <person name="Lin M.F."/>
            <person name="Lindblad-Toh K."/>
            <person name="Llopart A."/>
            <person name="Long M."/>
            <person name="Low L."/>
            <person name="Lozovsky E."/>
            <person name="Lu J."/>
            <person name="Luo M."/>
            <person name="Machado C.A."/>
            <person name="Makalowski W."/>
            <person name="Marzo M."/>
            <person name="Matsuda M."/>
            <person name="Matzkin L."/>
            <person name="McAllister B."/>
            <person name="McBride C.S."/>
            <person name="McKernan B."/>
            <person name="McKernan K."/>
            <person name="Mendez-Lago M."/>
            <person name="Minx P."/>
            <person name="Mollenhauer M.U."/>
            <person name="Montooth K."/>
            <person name="Mount S.M."/>
            <person name="Mu X."/>
            <person name="Myers E."/>
            <person name="Negre B."/>
            <person name="Newfeld S."/>
            <person name="Nielsen R."/>
            <person name="Noor M.A."/>
            <person name="O'Grady P."/>
            <person name="Pachter L."/>
            <person name="Papaceit M."/>
            <person name="Parisi M.J."/>
            <person name="Parisi M."/>
            <person name="Parts L."/>
            <person name="Pedersen J.S."/>
            <person name="Pesole G."/>
            <person name="Phillippy A.M."/>
            <person name="Ponting C.P."/>
            <person name="Pop M."/>
            <person name="Porcelli D."/>
            <person name="Powell J.R."/>
            <person name="Prohaska S."/>
            <person name="Pruitt K."/>
            <person name="Puig M."/>
            <person name="Quesneville H."/>
            <person name="Ram K.R."/>
            <person name="Rand D."/>
            <person name="Rasmussen M.D."/>
            <person name="Reed L.K."/>
            <person name="Reenan R."/>
            <person name="Reily A."/>
            <person name="Remington K.A."/>
            <person name="Rieger T.T."/>
            <person name="Ritchie M.G."/>
            <person name="Robin C."/>
            <person name="Rogers Y.H."/>
            <person name="Rohde C."/>
            <person name="Rozas J."/>
            <person name="Rubenfield M.J."/>
            <person name="Ruiz A."/>
            <person name="Russo S."/>
            <person name="Salzberg S.L."/>
            <person name="Sanchez-Gracia A."/>
            <person name="Saranga D.J."/>
            <person name="Sato H."/>
            <person name="Schaeffer S.W."/>
            <person name="Schatz M.C."/>
            <person name="Schlenke T."/>
            <person name="Schwartz R."/>
            <person name="Segarra C."/>
            <person name="Singh R.S."/>
            <person name="Sirot L."/>
            <person name="Sirota M."/>
            <person name="Sisneros N.B."/>
            <person name="Smith C.D."/>
            <person name="Smith T.F."/>
            <person name="Spieth J."/>
            <person name="Stage D.E."/>
            <person name="Stark A."/>
            <person name="Stephan W."/>
            <person name="Strausberg R.L."/>
            <person name="Strempel S."/>
            <person name="Sturgill D."/>
            <person name="Sutton G."/>
            <person name="Sutton G.G."/>
            <person name="Tao W."/>
            <person name="Teichmann S."/>
            <person name="Tobari Y.N."/>
            <person name="Tomimura Y."/>
            <person name="Tsolas J.M."/>
            <person name="Valente V.L."/>
            <person name="Venter E."/>
            <person name="Venter J.C."/>
            <person name="Vicario S."/>
            <person name="Vieira F.G."/>
            <person name="Vilella A.J."/>
            <person name="Villasante A."/>
            <person name="Walenz B."/>
            <person name="Wang J."/>
            <person name="Wasserman M."/>
            <person name="Watts T."/>
            <person name="Wilson D."/>
            <person name="Wilson R.K."/>
            <person name="Wing R.A."/>
            <person name="Wolfner M.F."/>
            <person name="Wong A."/>
            <person name="Wong G.K."/>
            <person name="Wu C.I."/>
            <person name="Wu G."/>
            <person name="Yamamoto D."/>
            <person name="Yang H.P."/>
            <person name="Yang S.P."/>
            <person name="Yorke J.A."/>
            <person name="Yoshida K."/>
            <person name="Zdobnov E."/>
            <person name="Zhang P."/>
            <person name="Zhang Y."/>
            <person name="Zimin A.V."/>
            <person name="Baldwin J."/>
            <person name="Abdouelleil A."/>
            <person name="Abdulkadir J."/>
            <person name="Abebe A."/>
            <person name="Abera B."/>
            <person name="Abreu J."/>
            <person name="Acer S.C."/>
            <person name="Aftuck L."/>
            <person name="Alexander A."/>
            <person name="An P."/>
            <person name="Anderson E."/>
            <person name="Anderson S."/>
            <person name="Arachi H."/>
            <person name="Azer M."/>
            <person name="Bachantsang P."/>
            <person name="Barry A."/>
            <person name="Bayul T."/>
            <person name="Berlin A."/>
            <person name="Bessette D."/>
            <person name="Bloom T."/>
            <person name="Blye J."/>
            <person name="Boguslavskiy L."/>
            <person name="Bonnet C."/>
            <person name="Boukhgalter B."/>
            <person name="Bourzgui I."/>
            <person name="Brown A."/>
            <person name="Cahill P."/>
            <person name="Channer S."/>
            <person name="Cheshatsang Y."/>
            <person name="Chuda L."/>
            <person name="Citroen M."/>
            <person name="Collymore A."/>
            <person name="Cooke P."/>
            <person name="Costello M."/>
            <person name="D'Aco K."/>
            <person name="Daza R."/>
            <person name="De Haan G."/>
            <person name="DeGray S."/>
            <person name="DeMaso C."/>
            <person name="Dhargay N."/>
            <person name="Dooley K."/>
            <person name="Dooley E."/>
            <person name="Doricent M."/>
            <person name="Dorje P."/>
            <person name="Dorjee K."/>
            <person name="Dupes A."/>
            <person name="Elong R."/>
            <person name="Falk J."/>
            <person name="Farina A."/>
            <person name="Faro S."/>
            <person name="Ferguson D."/>
            <person name="Fisher S."/>
            <person name="Foley C.D."/>
            <person name="Franke A."/>
            <person name="Friedrich D."/>
            <person name="Gadbois L."/>
            <person name="Gearin G."/>
            <person name="Gearin C.R."/>
            <person name="Giannoukos G."/>
            <person name="Goode T."/>
            <person name="Graham J."/>
            <person name="Grandbois E."/>
            <person name="Grewal S."/>
            <person name="Gyaltsen K."/>
            <person name="Hafez N."/>
            <person name="Hagos B."/>
            <person name="Hall J."/>
            <person name="Henson C."/>
            <person name="Hollinger A."/>
            <person name="Honan T."/>
            <person name="Huard M.D."/>
            <person name="Hughes L."/>
            <person name="Hurhula B."/>
            <person name="Husby M.E."/>
            <person name="Kamat A."/>
            <person name="Kanga B."/>
            <person name="Kashin S."/>
            <person name="Khazanovich D."/>
            <person name="Kisner P."/>
            <person name="Lance K."/>
            <person name="Lara M."/>
            <person name="Lee W."/>
            <person name="Lennon N."/>
            <person name="Letendre F."/>
            <person name="LeVine R."/>
            <person name="Lipovsky A."/>
            <person name="Liu X."/>
            <person name="Liu J."/>
            <person name="Liu S."/>
            <person name="Lokyitsang T."/>
            <person name="Lokyitsang Y."/>
            <person name="Lubonja R."/>
            <person name="Lui A."/>
            <person name="MacDonald P."/>
            <person name="Magnisalis V."/>
            <person name="Maru K."/>
            <person name="Matthews C."/>
            <person name="McCusker W."/>
            <person name="McDonough S."/>
            <person name="Mehta T."/>
            <person name="Meldrim J."/>
            <person name="Meneus L."/>
            <person name="Mihai O."/>
            <person name="Mihalev A."/>
            <person name="Mihova T."/>
            <person name="Mittelman R."/>
            <person name="Mlenga V."/>
            <person name="Montmayeur A."/>
            <person name="Mulrain L."/>
            <person name="Navidi A."/>
            <person name="Naylor J."/>
            <person name="Negash T."/>
            <person name="Nguyen T."/>
            <person name="Nguyen N."/>
            <person name="Nicol R."/>
            <person name="Norbu C."/>
            <person name="Norbu N."/>
            <person name="Novod N."/>
            <person name="O'Neill B."/>
            <person name="Osman S."/>
            <person name="Markiewicz E."/>
            <person name="Oyono O.L."/>
            <person name="Patti C."/>
            <person name="Phunkhang P."/>
            <person name="Pierre F."/>
            <person name="Priest M."/>
            <person name="Raghuraman S."/>
            <person name="Rege F."/>
            <person name="Reyes R."/>
            <person name="Rise C."/>
            <person name="Rogov P."/>
            <person name="Ross K."/>
            <person name="Ryan E."/>
            <person name="Settipalli S."/>
            <person name="Shea T."/>
            <person name="Sherpa N."/>
            <person name="Shi L."/>
            <person name="Shih D."/>
            <person name="Sparrow T."/>
            <person name="Spaulding J."/>
            <person name="Stalker J."/>
            <person name="Stange-Thomann N."/>
            <person name="Stavropoulos S."/>
            <person name="Stone C."/>
            <person name="Strader C."/>
            <person name="Tesfaye S."/>
            <person name="Thomson T."/>
            <person name="Thoulutsang Y."/>
            <person name="Thoulutsang D."/>
            <person name="Topham K."/>
            <person name="Topping I."/>
            <person name="Tsamla T."/>
            <person name="Vassiliev H."/>
            <person name="Vo A."/>
            <person name="Wangchuk T."/>
            <person name="Wangdi T."/>
            <person name="Weiand M."/>
            <person name="Wilkinson J."/>
            <person name="Wilson A."/>
            <person name="Yadav S."/>
            <person name="Young G."/>
            <person name="Yu Q."/>
            <person name="Zembek L."/>
            <person name="Zhong D."/>
            <person name="Zimmer A."/>
            <person name="Zwirko Z."/>
            <person name="Jaffe D.B."/>
            <person name="Alvarez P."/>
            <person name="Brockman W."/>
            <person name="Butler J."/>
            <person name="Chin C."/>
            <person name="Gnerre S."/>
            <person name="Grabherr M."/>
            <person name="Kleber M."/>
            <person name="Mauceli E."/>
            <person name="MacCallum I."/>
        </authorList>
    </citation>
    <scope>NUCLEOTIDE SEQUENCE [LARGE SCALE GENOMIC DNA]</scope>
    <source>
        <strain evidence="2">Tucson 15287-2541.00</strain>
    </source>
</reference>
<keyword evidence="2" id="KW-1185">Reference proteome</keyword>
<dbReference type="HOGENOM" id="CLU_3089413_0_0_1"/>
<organism evidence="2">
    <name type="scientific">Drosophila grimshawi</name>
    <name type="common">Hawaiian fruit fly</name>
    <name type="synonym">Idiomyia grimshawi</name>
    <dbReference type="NCBI Taxonomy" id="7222"/>
    <lineage>
        <taxon>Eukaryota</taxon>
        <taxon>Metazoa</taxon>
        <taxon>Ecdysozoa</taxon>
        <taxon>Arthropoda</taxon>
        <taxon>Hexapoda</taxon>
        <taxon>Insecta</taxon>
        <taxon>Pterygota</taxon>
        <taxon>Neoptera</taxon>
        <taxon>Endopterygota</taxon>
        <taxon>Diptera</taxon>
        <taxon>Brachycera</taxon>
        <taxon>Muscomorpha</taxon>
        <taxon>Ephydroidea</taxon>
        <taxon>Drosophilidae</taxon>
        <taxon>Drosophila</taxon>
        <taxon>Hawaiian Drosophila</taxon>
    </lineage>
</organism>
<evidence type="ECO:0000313" key="2">
    <source>
        <dbReference type="Proteomes" id="UP000001070"/>
    </source>
</evidence>
<dbReference type="AlphaFoldDB" id="B4J7S8"/>
<evidence type="ECO:0000313" key="1">
    <source>
        <dbReference type="EMBL" id="EDW01134.1"/>
    </source>
</evidence>
<sequence>MENRGVHNVNLMRSSCGPCKLPVSQRDEKQNTTEVTATTCKLSKESFRYLRN</sequence>
<dbReference type="InParanoid" id="B4J7S8"/>
<name>B4J7S8_DROGR</name>
<gene>
    <name evidence="1" type="primary">Dgri\GH21266</name>
    <name evidence="1" type="ORF">Dgri_GH21266</name>
</gene>
<dbReference type="EMBL" id="CH916367">
    <property type="protein sequence ID" value="EDW01134.1"/>
    <property type="molecule type" value="Genomic_DNA"/>
</dbReference>
<protein>
    <submittedName>
        <fullName evidence="1">GH21266</fullName>
    </submittedName>
</protein>
<accession>B4J7S8</accession>
<proteinExistence type="predicted"/>
<dbReference type="Proteomes" id="UP000001070">
    <property type="component" value="Unassembled WGS sequence"/>
</dbReference>